<dbReference type="RefSeq" id="WP_200278204.1">
    <property type="nucleotide sequence ID" value="NZ_JAENII010000004.1"/>
</dbReference>
<evidence type="ECO:0000256" key="1">
    <source>
        <dbReference type="SAM" id="SignalP"/>
    </source>
</evidence>
<sequence>MMNKIRMILAAVIALVVTSCIEHHVVLTVNKDGSGTITEETTMGGAALGMMGAFGGEAAGNPMDDLVDEEEAKKKAALMGEGVTLDKVEAIDANGRKGGKAIYSFKDINQLKYSYGDSISEMGEDAAEQAGEEVEKSEPIEFSLKDGVLTVKNKEAAEAIADEEGGEEDAAEEEMDEASLAMAKQMMGDMKMSFKIEIPGGIEETNATNVEGNTVTMMEMHMGKLLENPENFKKLNSAKPGNAADMQEALKGIDGVKVESKEEITIKLK</sequence>
<dbReference type="Proteomes" id="UP000658278">
    <property type="component" value="Unassembled WGS sequence"/>
</dbReference>
<organism evidence="2 3">
    <name type="scientific">Haloferula rosea</name>
    <dbReference type="NCBI Taxonomy" id="490093"/>
    <lineage>
        <taxon>Bacteria</taxon>
        <taxon>Pseudomonadati</taxon>
        <taxon>Verrucomicrobiota</taxon>
        <taxon>Verrucomicrobiia</taxon>
        <taxon>Verrucomicrobiales</taxon>
        <taxon>Verrucomicrobiaceae</taxon>
        <taxon>Haloferula</taxon>
    </lineage>
</organism>
<protein>
    <recommendedName>
        <fullName evidence="4">Lipoprotein</fullName>
    </recommendedName>
</protein>
<dbReference type="AlphaFoldDB" id="A0A934RC26"/>
<accession>A0A934RC26</accession>
<dbReference type="EMBL" id="JAENII010000004">
    <property type="protein sequence ID" value="MBK1826857.1"/>
    <property type="molecule type" value="Genomic_DNA"/>
</dbReference>
<evidence type="ECO:0008006" key="4">
    <source>
        <dbReference type="Google" id="ProtNLM"/>
    </source>
</evidence>
<reference evidence="2" key="1">
    <citation type="submission" date="2021-01" db="EMBL/GenBank/DDBJ databases">
        <title>Modified the classification status of verrucomicrobia.</title>
        <authorList>
            <person name="Feng X."/>
        </authorList>
    </citation>
    <scope>NUCLEOTIDE SEQUENCE</scope>
    <source>
        <strain evidence="2">KCTC 22201</strain>
    </source>
</reference>
<keyword evidence="1" id="KW-0732">Signal</keyword>
<comment type="caution">
    <text evidence="2">The sequence shown here is derived from an EMBL/GenBank/DDBJ whole genome shotgun (WGS) entry which is preliminary data.</text>
</comment>
<proteinExistence type="predicted"/>
<feature type="signal peptide" evidence="1">
    <location>
        <begin position="1"/>
        <end position="24"/>
    </location>
</feature>
<evidence type="ECO:0000313" key="3">
    <source>
        <dbReference type="Proteomes" id="UP000658278"/>
    </source>
</evidence>
<evidence type="ECO:0000313" key="2">
    <source>
        <dbReference type="EMBL" id="MBK1826857.1"/>
    </source>
</evidence>
<name>A0A934RC26_9BACT</name>
<gene>
    <name evidence="2" type="ORF">JIN81_07490</name>
</gene>
<keyword evidence="3" id="KW-1185">Reference proteome</keyword>
<dbReference type="PROSITE" id="PS51257">
    <property type="entry name" value="PROKAR_LIPOPROTEIN"/>
    <property type="match status" value="1"/>
</dbReference>
<feature type="chain" id="PRO_5037303075" description="Lipoprotein" evidence="1">
    <location>
        <begin position="25"/>
        <end position="269"/>
    </location>
</feature>